<keyword evidence="2 6" id="KW-0812">Transmembrane</keyword>
<sequence>MDHSMKSSLLLEKAVPHQRTRIFESLRDLAYDKIYRIEVTYGLYVMEFWEKSVVYAFIVIAIAFAMWQAMIPLSVASYRALSRQLILEPKGFYSSIESSPLAYSTVLISSVVGNFNGSTTARLW</sequence>
<keyword evidence="8" id="KW-1185">Reference proteome</keyword>
<gene>
    <name evidence="7" type="ORF">IWZ03DRAFT_358647</name>
</gene>
<evidence type="ECO:0000256" key="1">
    <source>
        <dbReference type="ARBA" id="ARBA00004477"/>
    </source>
</evidence>
<keyword evidence="5 6" id="KW-0472">Membrane</keyword>
<feature type="transmembrane region" description="Helical" evidence="6">
    <location>
        <begin position="53"/>
        <end position="75"/>
    </location>
</feature>
<proteinExistence type="predicted"/>
<protein>
    <submittedName>
        <fullName evidence="7">Uncharacterized protein</fullName>
    </submittedName>
</protein>
<evidence type="ECO:0000256" key="5">
    <source>
        <dbReference type="ARBA" id="ARBA00023136"/>
    </source>
</evidence>
<dbReference type="InterPro" id="IPR024512">
    <property type="entry name" value="Ser_palmitoyltrfase_ssu-like"/>
</dbReference>
<accession>A0ABR1KSW9</accession>
<keyword evidence="4 6" id="KW-1133">Transmembrane helix</keyword>
<organism evidence="7 8">
    <name type="scientific">Phyllosticta citriasiana</name>
    <dbReference type="NCBI Taxonomy" id="595635"/>
    <lineage>
        <taxon>Eukaryota</taxon>
        <taxon>Fungi</taxon>
        <taxon>Dikarya</taxon>
        <taxon>Ascomycota</taxon>
        <taxon>Pezizomycotina</taxon>
        <taxon>Dothideomycetes</taxon>
        <taxon>Dothideomycetes incertae sedis</taxon>
        <taxon>Botryosphaeriales</taxon>
        <taxon>Phyllostictaceae</taxon>
        <taxon>Phyllosticta</taxon>
    </lineage>
</organism>
<evidence type="ECO:0000256" key="2">
    <source>
        <dbReference type="ARBA" id="ARBA00022692"/>
    </source>
</evidence>
<evidence type="ECO:0000313" key="8">
    <source>
        <dbReference type="Proteomes" id="UP001363622"/>
    </source>
</evidence>
<evidence type="ECO:0000256" key="6">
    <source>
        <dbReference type="SAM" id="Phobius"/>
    </source>
</evidence>
<dbReference type="Pfam" id="PF11779">
    <property type="entry name" value="SPT_ssu-like"/>
    <property type="match status" value="1"/>
</dbReference>
<evidence type="ECO:0000256" key="4">
    <source>
        <dbReference type="ARBA" id="ARBA00022989"/>
    </source>
</evidence>
<comment type="caution">
    <text evidence="7">The sequence shown here is derived from an EMBL/GenBank/DDBJ whole genome shotgun (WGS) entry which is preliminary data.</text>
</comment>
<dbReference type="Proteomes" id="UP001363622">
    <property type="component" value="Unassembled WGS sequence"/>
</dbReference>
<keyword evidence="3" id="KW-0256">Endoplasmic reticulum</keyword>
<name>A0ABR1KSW9_9PEZI</name>
<dbReference type="EMBL" id="JBBPHU010000003">
    <property type="protein sequence ID" value="KAK7520613.1"/>
    <property type="molecule type" value="Genomic_DNA"/>
</dbReference>
<evidence type="ECO:0000313" key="7">
    <source>
        <dbReference type="EMBL" id="KAK7520613.1"/>
    </source>
</evidence>
<comment type="subcellular location">
    <subcellularLocation>
        <location evidence="1">Endoplasmic reticulum membrane</location>
        <topology evidence="1">Multi-pass membrane protein</topology>
    </subcellularLocation>
</comment>
<evidence type="ECO:0000256" key="3">
    <source>
        <dbReference type="ARBA" id="ARBA00022824"/>
    </source>
</evidence>
<reference evidence="7 8" key="1">
    <citation type="submission" date="2024-04" db="EMBL/GenBank/DDBJ databases">
        <title>Phyllosticta paracitricarpa is synonymous to the EU quarantine fungus P. citricarpa based on phylogenomic analyses.</title>
        <authorList>
            <consortium name="Lawrence Berkeley National Laboratory"/>
            <person name="Van Ingen-Buijs V.A."/>
            <person name="Van Westerhoven A.C."/>
            <person name="Haridas S."/>
            <person name="Skiadas P."/>
            <person name="Martin F."/>
            <person name="Groenewald J.Z."/>
            <person name="Crous P.W."/>
            <person name="Seidl M.F."/>
        </authorList>
    </citation>
    <scope>NUCLEOTIDE SEQUENCE [LARGE SCALE GENOMIC DNA]</scope>
    <source>
        <strain evidence="7 8">CBS 123371</strain>
    </source>
</reference>